<evidence type="ECO:0000259" key="3">
    <source>
        <dbReference type="SMART" id="SM00858"/>
    </source>
</evidence>
<dbReference type="GO" id="GO:0008789">
    <property type="term" value="F:altronate dehydratase activity"/>
    <property type="evidence" value="ECO:0007669"/>
    <property type="project" value="UniProtKB-EC"/>
</dbReference>
<dbReference type="PANTHER" id="PTHR30536:SF5">
    <property type="entry name" value="ALTRONATE DEHYDRATASE"/>
    <property type="match status" value="1"/>
</dbReference>
<accession>A0A072NRF6</accession>
<dbReference type="SMART" id="SM00858">
    <property type="entry name" value="SAF"/>
    <property type="match status" value="1"/>
</dbReference>
<comment type="similarity">
    <text evidence="1">Belongs to the UxaA family.</text>
</comment>
<dbReference type="PANTHER" id="PTHR30536">
    <property type="entry name" value="ALTRONATE/GALACTARATE DEHYDRATASE"/>
    <property type="match status" value="1"/>
</dbReference>
<dbReference type="EMBL" id="JJRY01000003">
    <property type="protein sequence ID" value="KEF39483.1"/>
    <property type="molecule type" value="Genomic_DNA"/>
</dbReference>
<dbReference type="InterPro" id="IPR048332">
    <property type="entry name" value="GD_AH_C"/>
</dbReference>
<keyword evidence="2 4" id="KW-0456">Lyase</keyword>
<dbReference type="InterPro" id="IPR013974">
    <property type="entry name" value="SAF"/>
</dbReference>
<evidence type="ECO:0000313" key="4">
    <source>
        <dbReference type="EMBL" id="KEF39483.1"/>
    </source>
</evidence>
<gene>
    <name evidence="4" type="ORF">M670_01252</name>
</gene>
<dbReference type="CDD" id="cd11613">
    <property type="entry name" value="SAF_AH_GD"/>
    <property type="match status" value="1"/>
</dbReference>
<dbReference type="GO" id="GO:0019698">
    <property type="term" value="P:D-galacturonate catabolic process"/>
    <property type="evidence" value="ECO:0007669"/>
    <property type="project" value="TreeGrafter"/>
</dbReference>
<dbReference type="EC" id="4.2.1.7" evidence="4"/>
<evidence type="ECO:0000256" key="2">
    <source>
        <dbReference type="ARBA" id="ARBA00023239"/>
    </source>
</evidence>
<dbReference type="PATRIC" id="fig|1348973.3.peg.1225"/>
<dbReference type="InterPro" id="IPR007392">
    <property type="entry name" value="GD_AH_second"/>
</dbReference>
<proteinExistence type="inferred from homology"/>
<dbReference type="Pfam" id="PF20629">
    <property type="entry name" value="GD_AH_C"/>
    <property type="match status" value="1"/>
</dbReference>
<feature type="domain" description="SAF" evidence="3">
    <location>
        <begin position="15"/>
        <end position="86"/>
    </location>
</feature>
<protein>
    <submittedName>
        <fullName evidence="4">D-altronate dehydratase</fullName>
        <ecNumber evidence="4">4.2.1.7</ecNumber>
    </submittedName>
</protein>
<organism evidence="4 5">
    <name type="scientific">Schinkia azotoformans MEV2011</name>
    <dbReference type="NCBI Taxonomy" id="1348973"/>
    <lineage>
        <taxon>Bacteria</taxon>
        <taxon>Bacillati</taxon>
        <taxon>Bacillota</taxon>
        <taxon>Bacilli</taxon>
        <taxon>Bacillales</taxon>
        <taxon>Bacillaceae</taxon>
        <taxon>Calidifontibacillus/Schinkia group</taxon>
        <taxon>Schinkia</taxon>
    </lineage>
</organism>
<reference evidence="4 5" key="1">
    <citation type="submission" date="2014-04" db="EMBL/GenBank/DDBJ databases">
        <title>Draft genome sequence of Bacillus azotoformans MEV2011, a (co-) denitrifying strain unable to grow in the presence of oxygen.</title>
        <authorList>
            <person name="Nielsen M."/>
            <person name="Schreiber L."/>
            <person name="Finster K."/>
            <person name="Schramm A."/>
        </authorList>
    </citation>
    <scope>NUCLEOTIDE SEQUENCE [LARGE SCALE GENOMIC DNA]</scope>
    <source>
        <strain evidence="4 5">MEV2011</strain>
    </source>
</reference>
<evidence type="ECO:0000256" key="1">
    <source>
        <dbReference type="ARBA" id="ARBA00010986"/>
    </source>
</evidence>
<comment type="caution">
    <text evidence="4">The sequence shown here is derived from an EMBL/GenBank/DDBJ whole genome shotgun (WGS) entry which is preliminary data.</text>
</comment>
<dbReference type="InterPro" id="IPR052172">
    <property type="entry name" value="UxaA_altronate/galactarate_dh"/>
</dbReference>
<dbReference type="AlphaFoldDB" id="A0A072NRF6"/>
<dbReference type="Proteomes" id="UP000027936">
    <property type="component" value="Unassembled WGS sequence"/>
</dbReference>
<name>A0A072NRF6_SCHAZ</name>
<evidence type="ECO:0000313" key="5">
    <source>
        <dbReference type="Proteomes" id="UP000027936"/>
    </source>
</evidence>
<dbReference type="Gene3D" id="2.30.130.110">
    <property type="match status" value="1"/>
</dbReference>
<dbReference type="OrthoDB" id="9804574at2"/>
<dbReference type="InterPro" id="IPR044144">
    <property type="entry name" value="SAF_UxaA/GarD"/>
</dbReference>
<sequence>MNNEVLNVTQIHPDDNVWICLADMKKGDELIINGHKVTLMEDIGRGHKVACKPIKKGSNIVKYGFPIGHAEADIDPGEFVHTHNVKTNLKGELEYTFNPTNNQLSATDDKVSPTFMGYRRENGDVGVRNEIWVINTVGCINKVAENLVKMAERSIKVANVDGFSHFAHPYGCSQLGDDLVYTQKILANLIHHPNAGGVLVLGLGCENNYIDLFKNVIGEYNPNRVKFLAVQQVEDEFEEGLQVLEDLAEYAGQCKREEVPVSVLKIGLKCGGSDGLSGITANPLLGVFSDKLISYGGSTVLTEVPEMFGAETILMDRAKDEETFARIVDLINNFKKYFIKYDQPVYENPSPGNKAGGITTLEEKSLGCVQKGGFSPVNDILEYGGRVTEKGLSLLQGPGNDLVSVTGLAASGCQIVLFTTGRGTPFGGPTPTVKVATNTALAEKKKRWIDFNAGQLVEGTTMEELSEQFFQYIIDVASGRKQTNNELYGYKEIAIFKDGVTM</sequence>
<dbReference type="Pfam" id="PF04295">
    <property type="entry name" value="GD_AH_second"/>
    <property type="match status" value="1"/>
</dbReference>
<dbReference type="Pfam" id="PF08666">
    <property type="entry name" value="SAF"/>
    <property type="match status" value="1"/>
</dbReference>
<dbReference type="RefSeq" id="WP_035194122.1">
    <property type="nucleotide sequence ID" value="NZ_JJRY01000003.1"/>
</dbReference>